<keyword evidence="3" id="KW-0560">Oxidoreductase</keyword>
<dbReference type="PROSITE" id="PS00061">
    <property type="entry name" value="ADH_SHORT"/>
    <property type="match status" value="1"/>
</dbReference>
<keyword evidence="5" id="KW-1185">Reference proteome</keyword>
<dbReference type="InterPro" id="IPR002347">
    <property type="entry name" value="SDR_fam"/>
</dbReference>
<dbReference type="FunFam" id="3.40.50.720:FF:000084">
    <property type="entry name" value="Short-chain dehydrogenase reductase"/>
    <property type="match status" value="1"/>
</dbReference>
<protein>
    <submittedName>
        <fullName evidence="4">Uncharacterized protein</fullName>
    </submittedName>
</protein>
<dbReference type="PANTHER" id="PTHR24321:SF8">
    <property type="entry name" value="ESTRADIOL 17-BETA-DEHYDROGENASE 8-RELATED"/>
    <property type="match status" value="1"/>
</dbReference>
<dbReference type="OrthoDB" id="1669814at2759"/>
<dbReference type="SUPFAM" id="SSF51735">
    <property type="entry name" value="NAD(P)-binding Rossmann-fold domains"/>
    <property type="match status" value="1"/>
</dbReference>
<evidence type="ECO:0000313" key="5">
    <source>
        <dbReference type="Proteomes" id="UP000053617"/>
    </source>
</evidence>
<dbReference type="Proteomes" id="UP000053617">
    <property type="component" value="Unassembled WGS sequence"/>
</dbReference>
<evidence type="ECO:0000256" key="2">
    <source>
        <dbReference type="ARBA" id="ARBA00022857"/>
    </source>
</evidence>
<evidence type="ECO:0000256" key="3">
    <source>
        <dbReference type="ARBA" id="ARBA00023002"/>
    </source>
</evidence>
<dbReference type="GO" id="GO:0016491">
    <property type="term" value="F:oxidoreductase activity"/>
    <property type="evidence" value="ECO:0007669"/>
    <property type="project" value="UniProtKB-KW"/>
</dbReference>
<dbReference type="PANTHER" id="PTHR24321">
    <property type="entry name" value="DEHYDROGENASES, SHORT CHAIN"/>
    <property type="match status" value="1"/>
</dbReference>
<dbReference type="Gene3D" id="3.40.50.720">
    <property type="entry name" value="NAD(P)-binding Rossmann-like Domain"/>
    <property type="match status" value="1"/>
</dbReference>
<organism evidence="4 5">
    <name type="scientific">Rhinocladiella mackenziei CBS 650.93</name>
    <dbReference type="NCBI Taxonomy" id="1442369"/>
    <lineage>
        <taxon>Eukaryota</taxon>
        <taxon>Fungi</taxon>
        <taxon>Dikarya</taxon>
        <taxon>Ascomycota</taxon>
        <taxon>Pezizomycotina</taxon>
        <taxon>Eurotiomycetes</taxon>
        <taxon>Chaetothyriomycetidae</taxon>
        <taxon>Chaetothyriales</taxon>
        <taxon>Herpotrichiellaceae</taxon>
        <taxon>Rhinocladiella</taxon>
    </lineage>
</organism>
<dbReference type="PRINTS" id="PR00081">
    <property type="entry name" value="GDHRDH"/>
</dbReference>
<dbReference type="InterPro" id="IPR036291">
    <property type="entry name" value="NAD(P)-bd_dom_sf"/>
</dbReference>
<accession>A0A0D2FWN2</accession>
<dbReference type="RefSeq" id="XP_013273783.1">
    <property type="nucleotide sequence ID" value="XM_013418329.1"/>
</dbReference>
<dbReference type="Pfam" id="PF13561">
    <property type="entry name" value="adh_short_C2"/>
    <property type="match status" value="1"/>
</dbReference>
<evidence type="ECO:0000313" key="4">
    <source>
        <dbReference type="EMBL" id="KIX06647.1"/>
    </source>
</evidence>
<dbReference type="VEuPathDB" id="FungiDB:Z518_04623"/>
<gene>
    <name evidence="4" type="ORF">Z518_04623</name>
</gene>
<evidence type="ECO:0000256" key="1">
    <source>
        <dbReference type="ARBA" id="ARBA00006484"/>
    </source>
</evidence>
<dbReference type="InterPro" id="IPR020904">
    <property type="entry name" value="Sc_DH/Rdtase_CS"/>
</dbReference>
<name>A0A0D2FWN2_9EURO</name>
<sequence>MATELPKLSETPFSGKVVTITGAASGIGLATSLLLYERGATIAVSDVNSKALAELEQRLGTLPARDRGQRYKTTPVDVSDAVAVSAWIEETVNTFGRLDLCANIAGAGETVCNLEEKSSQDFDFAVNVNLRGVFNCMRAQLPHLQRGSAVVNVSSGSGVNGTPGHSLYSAAKGGVNTMTSAAAKEYGPKGIRINCVAPGVTLTPAMLTVGRVFLEPSVAATPLRRGSEPVEQAQAISFLLSDEASFITGVILRCDGGFAATGH</sequence>
<dbReference type="EMBL" id="KN847477">
    <property type="protein sequence ID" value="KIX06647.1"/>
    <property type="molecule type" value="Genomic_DNA"/>
</dbReference>
<proteinExistence type="inferred from homology"/>
<dbReference type="PRINTS" id="PR00080">
    <property type="entry name" value="SDRFAMILY"/>
</dbReference>
<dbReference type="HOGENOM" id="CLU_010194_1_0_1"/>
<dbReference type="AlphaFoldDB" id="A0A0D2FWN2"/>
<comment type="similarity">
    <text evidence="1">Belongs to the short-chain dehydrogenases/reductases (SDR) family.</text>
</comment>
<keyword evidence="2" id="KW-0521">NADP</keyword>
<reference evidence="4 5" key="1">
    <citation type="submission" date="2015-01" db="EMBL/GenBank/DDBJ databases">
        <title>The Genome Sequence of Rhinocladiella mackenzie CBS 650.93.</title>
        <authorList>
            <consortium name="The Broad Institute Genomics Platform"/>
            <person name="Cuomo C."/>
            <person name="de Hoog S."/>
            <person name="Gorbushina A."/>
            <person name="Stielow B."/>
            <person name="Teixiera M."/>
            <person name="Abouelleil A."/>
            <person name="Chapman S.B."/>
            <person name="Priest M."/>
            <person name="Young S.K."/>
            <person name="Wortman J."/>
            <person name="Nusbaum C."/>
            <person name="Birren B."/>
        </authorList>
    </citation>
    <scope>NUCLEOTIDE SEQUENCE [LARGE SCALE GENOMIC DNA]</scope>
    <source>
        <strain evidence="4 5">CBS 650.93</strain>
    </source>
</reference>
<dbReference type="CDD" id="cd05233">
    <property type="entry name" value="SDR_c"/>
    <property type="match status" value="1"/>
</dbReference>
<dbReference type="STRING" id="1442369.A0A0D2FWN2"/>
<dbReference type="GeneID" id="25292694"/>